<keyword evidence="5" id="KW-0732">Signal</keyword>
<dbReference type="GO" id="GO:0005975">
    <property type="term" value="P:carbohydrate metabolic process"/>
    <property type="evidence" value="ECO:0007669"/>
    <property type="project" value="InterPro"/>
</dbReference>
<dbReference type="PANTHER" id="PTHR33307">
    <property type="entry name" value="ALPHA-RHAMNOSIDASE (EUROFUNG)"/>
    <property type="match status" value="1"/>
</dbReference>
<feature type="domain" description="Bacterial alpha-L-rhamnosidase N-terminal" evidence="7">
    <location>
        <begin position="533"/>
        <end position="705"/>
    </location>
</feature>
<evidence type="ECO:0000259" key="9">
    <source>
        <dbReference type="Pfam" id="PF17390"/>
    </source>
</evidence>
<comment type="caution">
    <text evidence="10">The sequence shown here is derived from an EMBL/GenBank/DDBJ whole genome shotgun (WGS) entry which is preliminary data.</text>
</comment>
<feature type="domain" description="Alpha-L-rhamnosidase concanavalin-like" evidence="6">
    <location>
        <begin position="718"/>
        <end position="821"/>
    </location>
</feature>
<evidence type="ECO:0000259" key="8">
    <source>
        <dbReference type="Pfam" id="PF17389"/>
    </source>
</evidence>
<evidence type="ECO:0000313" key="10">
    <source>
        <dbReference type="EMBL" id="KAF7299043.1"/>
    </source>
</evidence>
<evidence type="ECO:0000313" key="11">
    <source>
        <dbReference type="Proteomes" id="UP000636479"/>
    </source>
</evidence>
<comment type="catalytic activity">
    <reaction evidence="1">
        <text>Hydrolysis of terminal non-reducing alpha-L-rhamnose residues in alpha-L-rhamnosides.</text>
        <dbReference type="EC" id="3.2.1.40"/>
    </reaction>
</comment>
<protein>
    <recommendedName>
        <fullName evidence="2">alpha-L-rhamnosidase</fullName>
        <ecNumber evidence="2">3.2.1.40</ecNumber>
    </recommendedName>
</protein>
<reference evidence="10" key="1">
    <citation type="submission" date="2020-05" db="EMBL/GenBank/DDBJ databases">
        <title>Mycena genomes resolve the evolution of fungal bioluminescence.</title>
        <authorList>
            <person name="Tsai I.J."/>
        </authorList>
    </citation>
    <scope>NUCLEOTIDE SEQUENCE</scope>
    <source>
        <strain evidence="10">171206Taipei</strain>
    </source>
</reference>
<dbReference type="SUPFAM" id="SSF48208">
    <property type="entry name" value="Six-hairpin glycosidases"/>
    <property type="match status" value="1"/>
</dbReference>
<accession>A0A8H6W2A2</accession>
<evidence type="ECO:0000256" key="1">
    <source>
        <dbReference type="ARBA" id="ARBA00001445"/>
    </source>
</evidence>
<dbReference type="GeneID" id="59347705"/>
<organism evidence="10 11">
    <name type="scientific">Mycena indigotica</name>
    <dbReference type="NCBI Taxonomy" id="2126181"/>
    <lineage>
        <taxon>Eukaryota</taxon>
        <taxon>Fungi</taxon>
        <taxon>Dikarya</taxon>
        <taxon>Basidiomycota</taxon>
        <taxon>Agaricomycotina</taxon>
        <taxon>Agaricomycetes</taxon>
        <taxon>Agaricomycetidae</taxon>
        <taxon>Agaricales</taxon>
        <taxon>Marasmiineae</taxon>
        <taxon>Mycenaceae</taxon>
        <taxon>Mycena</taxon>
    </lineage>
</organism>
<feature type="chain" id="PRO_5034349807" description="alpha-L-rhamnosidase" evidence="5">
    <location>
        <begin position="22"/>
        <end position="1268"/>
    </location>
</feature>
<proteinExistence type="predicted"/>
<feature type="domain" description="Alpha-L-rhamnosidase C-terminal" evidence="9">
    <location>
        <begin position="1165"/>
        <end position="1236"/>
    </location>
</feature>
<dbReference type="EC" id="3.2.1.40" evidence="2"/>
<gene>
    <name evidence="10" type="ORF">MIND_00852600</name>
</gene>
<dbReference type="InterPro" id="IPR035398">
    <property type="entry name" value="Bac_rhamnosid_C"/>
</dbReference>
<dbReference type="InterPro" id="IPR035396">
    <property type="entry name" value="Bac_rhamnosid6H"/>
</dbReference>
<feature type="domain" description="Alpha-L-rhamnosidase six-hairpin glycosidase" evidence="8">
    <location>
        <begin position="827"/>
        <end position="1163"/>
    </location>
</feature>
<dbReference type="InterPro" id="IPR016007">
    <property type="entry name" value="Alpha_rhamnosid"/>
</dbReference>
<dbReference type="Proteomes" id="UP000636479">
    <property type="component" value="Unassembled WGS sequence"/>
</dbReference>
<evidence type="ECO:0000256" key="2">
    <source>
        <dbReference type="ARBA" id="ARBA00012652"/>
    </source>
</evidence>
<dbReference type="Gene3D" id="2.60.420.10">
    <property type="entry name" value="Maltose phosphorylase, domain 3"/>
    <property type="match status" value="1"/>
</dbReference>
<dbReference type="Gene3D" id="2.60.40.10">
    <property type="entry name" value="Immunoglobulins"/>
    <property type="match status" value="1"/>
</dbReference>
<sequence>MRLLCIVAGLGVFWGLPTANAQITLNSLLVENQVAPLGIDVSPRFSWKIASSARSVSQTSYRLTISASAAGKSDVWDSGVIPSSNPYLAPYSGPALSSDTQYFWTVAVVSSAGSASAQSTFTTGFLSQNDWGTSAWIGKNTTIVSPQLTAAFNGASWIWTPSPGQTPPAAPAGDIALRLTYAIPAGKTAVSASFLITADDLYTLYANGVVVGSAPDVTDAWRTGQIFRDIALDNTATSLVFAIRATNRAAGAAGVIFAALVSLSDGTSVTLTTSNSTTTGTWKATATIPADFQLPSTSDANWDTPISLGTYGVSPWSNGVTLSLPTVPTPSLSTASWIWNTADAASSAPVGDVAFRRTLSFSSNSTKTPVSARIVTTGDNLFALWANGVLVGEAANETDVWGVASTITVSFASGSESAPIAVDGSQQVVFAASVTNLGDRNNAAGFILSAWIVYSDGSRDALVSDGSWKTIGTPLPANWQNPTFDDAAWAAANVLGRYGIGPWNNGVRVPDPLGEHPAPLLRKKFTLNSEGKGISQARLFYAAGGFAAIQLNGKPISDHVMTPGFTKYDTRVQYVVADVKNLLTSDNSANALAAELGRSHYGVTQASAWNWESAPWHAEPVLRIVLSVVYTDGSRERIVSDGTWKVIEGPTRLDDLFGGENYDARYNIAEWNLASFDDKDWKSAFVAAAPKGILVRARQPPTRLRESLKPVKITQPIPGQYVADFGRVIVGWVKLTVNGPKGSLVTIHYGEKLNSDGTVMYQDTQHYYANNFQTDRYWLAGLGTETFEPKFSYKGYRYMQIFGWPSSSAPTPNDIIGQVVHDDLALTGDFRCSIDLLNRMHLASVQTMLNNVHSIPTDTPVYEKNGWSGDAQVAAEMFLMNLDSQELFAKYTEDLRDTIPADGNGPPAVIAPSGGWGANNQADPWHAAFVLIPAWIHAYRGDTRVLSDNYEAMKKYVNFEQRRSPNNIASTGLGDWVTPETSPLGGNPPEDSRVPATAYLYYMFDVMSGVATTLRKTEDAATFASQAAAVKTAFNNAFWANGHYVGNGDSGYRQSHNLLALAFNLTTSPSNAQSVADSVAADVNSRGVHLNTGALSTKYILPMLTNNGHADLALAVAQQTTFPSWGFWMENGATSMWEHWAINARSHDHYFLGTFDDWFYKSVLGIQMTSTAFKTVTIAPLYTASIPSASGWLMTPFGNITVSYRTRGSSLTLDATIPVGVSAKVSFATGKTLTEGGKDVTGVNDITTVPGSPTQLQVGSGTYTFVSQ</sequence>
<dbReference type="InterPro" id="IPR013783">
    <property type="entry name" value="Ig-like_fold"/>
</dbReference>
<feature type="region of interest" description="Disordered" evidence="4">
    <location>
        <begin position="969"/>
        <end position="991"/>
    </location>
</feature>
<evidence type="ECO:0000259" key="6">
    <source>
        <dbReference type="Pfam" id="PF05592"/>
    </source>
</evidence>
<dbReference type="Pfam" id="PF05592">
    <property type="entry name" value="Bac_rhamnosid"/>
    <property type="match status" value="1"/>
</dbReference>
<dbReference type="PANTHER" id="PTHR33307:SF6">
    <property type="entry name" value="ALPHA-RHAMNOSIDASE (EUROFUNG)-RELATED"/>
    <property type="match status" value="1"/>
</dbReference>
<name>A0A8H6W2A2_9AGAR</name>
<dbReference type="Pfam" id="PF17390">
    <property type="entry name" value="Bac_rhamnosid_C"/>
    <property type="match status" value="1"/>
</dbReference>
<evidence type="ECO:0000256" key="5">
    <source>
        <dbReference type="SAM" id="SignalP"/>
    </source>
</evidence>
<dbReference type="Gene3D" id="1.50.10.10">
    <property type="match status" value="1"/>
</dbReference>
<dbReference type="Pfam" id="PF25788">
    <property type="entry name" value="Ig_Rha78A_N"/>
    <property type="match status" value="1"/>
</dbReference>
<dbReference type="Pfam" id="PF08531">
    <property type="entry name" value="Bac_rhamnosid_N"/>
    <property type="match status" value="1"/>
</dbReference>
<dbReference type="InterPro" id="IPR013737">
    <property type="entry name" value="Bac_rhamnosid_N"/>
</dbReference>
<dbReference type="Gene3D" id="2.60.120.260">
    <property type="entry name" value="Galactose-binding domain-like"/>
    <property type="match status" value="4"/>
</dbReference>
<evidence type="ECO:0000259" key="7">
    <source>
        <dbReference type="Pfam" id="PF08531"/>
    </source>
</evidence>
<dbReference type="EMBL" id="JACAZF010000007">
    <property type="protein sequence ID" value="KAF7299043.1"/>
    <property type="molecule type" value="Genomic_DNA"/>
</dbReference>
<dbReference type="Pfam" id="PF17389">
    <property type="entry name" value="Bac_rhamnosid6H"/>
    <property type="match status" value="1"/>
</dbReference>
<feature type="signal peptide" evidence="5">
    <location>
        <begin position="1"/>
        <end position="21"/>
    </location>
</feature>
<keyword evidence="11" id="KW-1185">Reference proteome</keyword>
<dbReference type="RefSeq" id="XP_037218431.1">
    <property type="nucleotide sequence ID" value="XM_037365189.1"/>
</dbReference>
<dbReference type="InterPro" id="IPR012341">
    <property type="entry name" value="6hp_glycosidase-like_sf"/>
</dbReference>
<evidence type="ECO:0000256" key="4">
    <source>
        <dbReference type="SAM" id="MobiDB-lite"/>
    </source>
</evidence>
<dbReference type="AlphaFoldDB" id="A0A8H6W2A2"/>
<dbReference type="InterPro" id="IPR008928">
    <property type="entry name" value="6-hairpin_glycosidase_sf"/>
</dbReference>
<dbReference type="OrthoDB" id="10036721at2759"/>
<keyword evidence="3" id="KW-0378">Hydrolase</keyword>
<evidence type="ECO:0000256" key="3">
    <source>
        <dbReference type="ARBA" id="ARBA00022801"/>
    </source>
</evidence>
<dbReference type="GO" id="GO:0030596">
    <property type="term" value="F:alpha-L-rhamnosidase activity"/>
    <property type="evidence" value="ECO:0007669"/>
    <property type="project" value="UniProtKB-EC"/>
</dbReference>
<dbReference type="InterPro" id="IPR008902">
    <property type="entry name" value="Rhamnosid_concanavalin"/>
</dbReference>